<dbReference type="Proteomes" id="UP000805841">
    <property type="component" value="Unassembled WGS sequence"/>
</dbReference>
<accession>A0ABR7Z263</accession>
<organism evidence="2 3">
    <name type="scientific">Pseudomonas typographi</name>
    <dbReference type="NCBI Taxonomy" id="2715964"/>
    <lineage>
        <taxon>Bacteria</taxon>
        <taxon>Pseudomonadati</taxon>
        <taxon>Pseudomonadota</taxon>
        <taxon>Gammaproteobacteria</taxon>
        <taxon>Pseudomonadales</taxon>
        <taxon>Pseudomonadaceae</taxon>
        <taxon>Pseudomonas</taxon>
    </lineage>
</organism>
<gene>
    <name evidence="2" type="ORF">HAQ05_12560</name>
</gene>
<feature type="region of interest" description="Disordered" evidence="1">
    <location>
        <begin position="151"/>
        <end position="192"/>
    </location>
</feature>
<name>A0ABR7Z263_9PSED</name>
<feature type="compositionally biased region" description="Basic and acidic residues" evidence="1">
    <location>
        <begin position="157"/>
        <end position="185"/>
    </location>
</feature>
<evidence type="ECO:0000256" key="1">
    <source>
        <dbReference type="SAM" id="MobiDB-lite"/>
    </source>
</evidence>
<keyword evidence="3" id="KW-1185">Reference proteome</keyword>
<comment type="caution">
    <text evidence="2">The sequence shown here is derived from an EMBL/GenBank/DDBJ whole genome shotgun (WGS) entry which is preliminary data.</text>
</comment>
<reference evidence="2 3" key="1">
    <citation type="journal article" date="2020" name="Insects">
        <title>Bacteria Belonging to Pseudomonas typographi sp. nov. from the Bark Beetle Ips typographus Have Genomic Potential to Aid in the Host Ecology.</title>
        <authorList>
            <person name="Peral-Aranega E."/>
            <person name="Saati-Santamaria Z."/>
            <person name="Kolarik M."/>
            <person name="Rivas R."/>
            <person name="Garcia-Fraile P."/>
        </authorList>
    </citation>
    <scope>NUCLEOTIDE SEQUENCE [LARGE SCALE GENOMIC DNA]</scope>
    <source>
        <strain evidence="2 3">CA3A</strain>
    </source>
</reference>
<dbReference type="EMBL" id="JAAOCA010000014">
    <property type="protein sequence ID" value="MBD1599532.1"/>
    <property type="molecule type" value="Genomic_DNA"/>
</dbReference>
<evidence type="ECO:0000313" key="2">
    <source>
        <dbReference type="EMBL" id="MBD1599532.1"/>
    </source>
</evidence>
<sequence length="192" mass="19823">MPQQIAAPAPPQVAAPAPIPAPATAPLPSVAVTAPPAFGEGEPAPSDEAGAPHADATPRTLALGGFEPKPLAVAPAAPALPRGAAMAMPAPSVPEPTVKDSRAGYLHVPFNNGTLAGELVISKDPAGIGTGLLIDTSPKLAEHLRHHLPASDANWSLRDEQHPGHGREQPSRDDDEQPQERRYPLPDEETQA</sequence>
<feature type="compositionally biased region" description="Low complexity" evidence="1">
    <location>
        <begin position="34"/>
        <end position="44"/>
    </location>
</feature>
<proteinExistence type="predicted"/>
<feature type="region of interest" description="Disordered" evidence="1">
    <location>
        <begin position="1"/>
        <end position="63"/>
    </location>
</feature>
<evidence type="ECO:0000313" key="3">
    <source>
        <dbReference type="Proteomes" id="UP000805841"/>
    </source>
</evidence>
<protein>
    <submittedName>
        <fullName evidence="2">Uncharacterized protein</fullName>
    </submittedName>
</protein>
<feature type="compositionally biased region" description="Pro residues" evidence="1">
    <location>
        <begin position="8"/>
        <end position="25"/>
    </location>
</feature>